<dbReference type="EMBL" id="LAZR01023122">
    <property type="protein sequence ID" value="KKL79600.1"/>
    <property type="molecule type" value="Genomic_DNA"/>
</dbReference>
<accession>A0A0F9HD50</accession>
<proteinExistence type="predicted"/>
<evidence type="ECO:0000313" key="1">
    <source>
        <dbReference type="EMBL" id="KKL79600.1"/>
    </source>
</evidence>
<reference evidence="1" key="1">
    <citation type="journal article" date="2015" name="Nature">
        <title>Complex archaea that bridge the gap between prokaryotes and eukaryotes.</title>
        <authorList>
            <person name="Spang A."/>
            <person name="Saw J.H."/>
            <person name="Jorgensen S.L."/>
            <person name="Zaremba-Niedzwiedzka K."/>
            <person name="Martijn J."/>
            <person name="Lind A.E."/>
            <person name="van Eijk R."/>
            <person name="Schleper C."/>
            <person name="Guy L."/>
            <person name="Ettema T.J."/>
        </authorList>
    </citation>
    <scope>NUCLEOTIDE SEQUENCE</scope>
</reference>
<name>A0A0F9HD50_9ZZZZ</name>
<gene>
    <name evidence="1" type="ORF">LCGC14_2013210</name>
</gene>
<comment type="caution">
    <text evidence="1">The sequence shown here is derived from an EMBL/GenBank/DDBJ whole genome shotgun (WGS) entry which is preliminary data.</text>
</comment>
<dbReference type="AlphaFoldDB" id="A0A0F9HD50"/>
<protein>
    <submittedName>
        <fullName evidence="1">Uncharacterized protein</fullName>
    </submittedName>
</protein>
<organism evidence="1">
    <name type="scientific">marine sediment metagenome</name>
    <dbReference type="NCBI Taxonomy" id="412755"/>
    <lineage>
        <taxon>unclassified sequences</taxon>
        <taxon>metagenomes</taxon>
        <taxon>ecological metagenomes</taxon>
    </lineage>
</organism>
<feature type="non-terminal residue" evidence="1">
    <location>
        <position position="126"/>
    </location>
</feature>
<sequence>MISKAMILRSAFWSGHLTYRKWRGFVRRGPEEHMRVFVQSFLRLPMEWLLGELGDEKFISIWPEVRNEFKVDSSFEIMVRDAWDAIWGVMAAGDSQYPVSTEVARLSRMRREVLKTVVQNPGISIY</sequence>